<dbReference type="RefSeq" id="WP_264844540.1">
    <property type="nucleotide sequence ID" value="NZ_AP025628.1"/>
</dbReference>
<dbReference type="Pfam" id="PF13247">
    <property type="entry name" value="Fer4_11"/>
    <property type="match status" value="1"/>
</dbReference>
<keyword evidence="1" id="KW-0004">4Fe-4S</keyword>
<accession>A0AA35CL42</accession>
<dbReference type="GO" id="GO:0046872">
    <property type="term" value="F:metal ion binding"/>
    <property type="evidence" value="ECO:0007669"/>
    <property type="project" value="UniProtKB-KW"/>
</dbReference>
<dbReference type="InterPro" id="IPR017900">
    <property type="entry name" value="4Fe4S_Fe_S_CS"/>
</dbReference>
<evidence type="ECO:0000256" key="3">
    <source>
        <dbReference type="ARBA" id="ARBA00023004"/>
    </source>
</evidence>
<proteinExistence type="predicted"/>
<keyword evidence="7" id="KW-1185">Reference proteome</keyword>
<dbReference type="CDD" id="cd10551">
    <property type="entry name" value="PsrB"/>
    <property type="match status" value="1"/>
</dbReference>
<evidence type="ECO:0000256" key="2">
    <source>
        <dbReference type="ARBA" id="ARBA00022723"/>
    </source>
</evidence>
<dbReference type="PANTHER" id="PTHR43177:SF3">
    <property type="entry name" value="PROTEIN NRFC HOMOLOG"/>
    <property type="match status" value="1"/>
</dbReference>
<feature type="domain" description="4Fe-4S ferredoxin-type" evidence="5">
    <location>
        <begin position="4"/>
        <end position="34"/>
    </location>
</feature>
<keyword evidence="4" id="KW-0411">Iron-sulfur</keyword>
<dbReference type="Gene3D" id="3.30.70.20">
    <property type="match status" value="2"/>
</dbReference>
<evidence type="ECO:0000259" key="5">
    <source>
        <dbReference type="PROSITE" id="PS51379"/>
    </source>
</evidence>
<keyword evidence="2" id="KW-0479">Metal-binding</keyword>
<feature type="domain" description="4Fe-4S ferredoxin-type" evidence="5">
    <location>
        <begin position="81"/>
        <end position="110"/>
    </location>
</feature>
<sequence length="238" mass="25823">MARLGFLIDLTRCVGCQACTVACQNWNGLDPDERFTRVARHEEGDYPELRSTFVVRQCLHCEEPPCAEVCPTGATYKTAGGPVLVDDEACIGCRYCVTACPYEARVFDDERRVVRKCSMCFDRLAQGQRPVCSQTCLGQARICGDLDDPESEVSRSIAQPGVVKVAGTSVYFRLPEGVDRAALPPDFKAPTLAFVWQSIVQPLGQALMGAAAAAAAVSLAVHGLRALRERGKDHGRQG</sequence>
<name>A0AA35CL42_9FIRM</name>
<dbReference type="PROSITE" id="PS51379">
    <property type="entry name" value="4FE4S_FER_2"/>
    <property type="match status" value="2"/>
</dbReference>
<evidence type="ECO:0000256" key="4">
    <source>
        <dbReference type="ARBA" id="ARBA00023014"/>
    </source>
</evidence>
<dbReference type="PROSITE" id="PS00198">
    <property type="entry name" value="4FE4S_FER_1"/>
    <property type="match status" value="1"/>
</dbReference>
<reference evidence="6" key="1">
    <citation type="submission" date="2022-03" db="EMBL/GenBank/DDBJ databases">
        <title>Complete genome sequence of Caldinitratiruptor microaerophilus.</title>
        <authorList>
            <person name="Mukaiyama R."/>
            <person name="Nishiyama T."/>
            <person name="Ueda K."/>
        </authorList>
    </citation>
    <scope>NUCLEOTIDE SEQUENCE</scope>
    <source>
        <strain evidence="6">JCM 16183</strain>
    </source>
</reference>
<keyword evidence="3" id="KW-0408">Iron</keyword>
<protein>
    <submittedName>
        <fullName evidence="6">4Fe-4S ferredoxin</fullName>
    </submittedName>
</protein>
<dbReference type="Proteomes" id="UP001163687">
    <property type="component" value="Chromosome"/>
</dbReference>
<dbReference type="KEGG" id="cmic:caldi_16090"/>
<dbReference type="GO" id="GO:0051539">
    <property type="term" value="F:4 iron, 4 sulfur cluster binding"/>
    <property type="evidence" value="ECO:0007669"/>
    <property type="project" value="UniProtKB-KW"/>
</dbReference>
<dbReference type="EMBL" id="AP025628">
    <property type="protein sequence ID" value="BDG60519.1"/>
    <property type="molecule type" value="Genomic_DNA"/>
</dbReference>
<organism evidence="6 7">
    <name type="scientific">Caldinitratiruptor microaerophilus</name>
    <dbReference type="NCBI Taxonomy" id="671077"/>
    <lineage>
        <taxon>Bacteria</taxon>
        <taxon>Bacillati</taxon>
        <taxon>Bacillota</taxon>
        <taxon>Clostridia</taxon>
        <taxon>Eubacteriales</taxon>
        <taxon>Symbiobacteriaceae</taxon>
        <taxon>Caldinitratiruptor</taxon>
    </lineage>
</organism>
<gene>
    <name evidence="6" type="ORF">caldi_16090</name>
</gene>
<dbReference type="AlphaFoldDB" id="A0AA35CL42"/>
<dbReference type="InterPro" id="IPR017896">
    <property type="entry name" value="4Fe4S_Fe-S-bd"/>
</dbReference>
<evidence type="ECO:0000313" key="6">
    <source>
        <dbReference type="EMBL" id="BDG60519.1"/>
    </source>
</evidence>
<dbReference type="SUPFAM" id="SSF54862">
    <property type="entry name" value="4Fe-4S ferredoxins"/>
    <property type="match status" value="1"/>
</dbReference>
<dbReference type="InterPro" id="IPR050954">
    <property type="entry name" value="ET_IronSulfur_Cluster-Binding"/>
</dbReference>
<evidence type="ECO:0000256" key="1">
    <source>
        <dbReference type="ARBA" id="ARBA00022485"/>
    </source>
</evidence>
<dbReference type="PANTHER" id="PTHR43177">
    <property type="entry name" value="PROTEIN NRFC"/>
    <property type="match status" value="1"/>
</dbReference>
<evidence type="ECO:0000313" key="7">
    <source>
        <dbReference type="Proteomes" id="UP001163687"/>
    </source>
</evidence>